<evidence type="ECO:0000256" key="4">
    <source>
        <dbReference type="SAM" id="Coils"/>
    </source>
</evidence>
<name>A0A1M3L378_9BACT</name>
<feature type="region of interest" description="Disordered" evidence="5">
    <location>
        <begin position="329"/>
        <end position="364"/>
    </location>
</feature>
<feature type="domain" description="YknX-like beta-barrel" evidence="8">
    <location>
        <begin position="233"/>
        <end position="308"/>
    </location>
</feature>
<comment type="similarity">
    <text evidence="2">Belongs to the membrane fusion protein (MFP) (TC 8.A.1) family.</text>
</comment>
<proteinExistence type="inferred from homology"/>
<feature type="coiled-coil region" evidence="4">
    <location>
        <begin position="111"/>
        <end position="138"/>
    </location>
</feature>
<evidence type="ECO:0000256" key="3">
    <source>
        <dbReference type="ARBA" id="ARBA00022448"/>
    </source>
</evidence>
<dbReference type="InterPro" id="IPR058627">
    <property type="entry name" value="MdtA-like_C"/>
</dbReference>
<dbReference type="PANTHER" id="PTHR30469:SF33">
    <property type="entry name" value="SLR1207 PROTEIN"/>
    <property type="match status" value="1"/>
</dbReference>
<dbReference type="Gene3D" id="2.40.30.170">
    <property type="match status" value="1"/>
</dbReference>
<evidence type="ECO:0000259" key="7">
    <source>
        <dbReference type="Pfam" id="PF25967"/>
    </source>
</evidence>
<dbReference type="InterPro" id="IPR058636">
    <property type="entry name" value="Beta-barrel_YknX"/>
</dbReference>
<dbReference type="SUPFAM" id="SSF111369">
    <property type="entry name" value="HlyD-like secretion proteins"/>
    <property type="match status" value="1"/>
</dbReference>
<evidence type="ECO:0000256" key="1">
    <source>
        <dbReference type="ARBA" id="ARBA00004196"/>
    </source>
</evidence>
<protein>
    <submittedName>
        <fullName evidence="9">Uncharacterized protein</fullName>
    </submittedName>
</protein>
<dbReference type="Gene3D" id="2.40.50.100">
    <property type="match status" value="1"/>
</dbReference>
<evidence type="ECO:0000313" key="10">
    <source>
        <dbReference type="Proteomes" id="UP000184233"/>
    </source>
</evidence>
<evidence type="ECO:0000256" key="5">
    <source>
        <dbReference type="SAM" id="MobiDB-lite"/>
    </source>
</evidence>
<comment type="subcellular location">
    <subcellularLocation>
        <location evidence="1">Cell envelope</location>
    </subcellularLocation>
</comment>
<dbReference type="Pfam" id="PF25990">
    <property type="entry name" value="Beta-barrel_YknX"/>
    <property type="match status" value="1"/>
</dbReference>
<comment type="caution">
    <text evidence="9">The sequence shown here is derived from an EMBL/GenBank/DDBJ whole genome shotgun (WGS) entry which is preliminary data.</text>
</comment>
<reference evidence="9 10" key="1">
    <citation type="submission" date="2016-09" db="EMBL/GenBank/DDBJ databases">
        <title>Genome-resolved meta-omics ties microbial dynamics to process performance in biotechnology for thiocyanate degradation.</title>
        <authorList>
            <person name="Kantor R.S."/>
            <person name="Huddy R.J."/>
            <person name="Iyer R."/>
            <person name="Thomas B.C."/>
            <person name="Brown C.T."/>
            <person name="Anantharaman K."/>
            <person name="Tringe S."/>
            <person name="Hettich R.L."/>
            <person name="Harrison S.T."/>
            <person name="Banfield J.F."/>
        </authorList>
    </citation>
    <scope>NUCLEOTIDE SEQUENCE [LARGE SCALE GENOMIC DNA]</scope>
    <source>
        <strain evidence="9">59-99</strain>
    </source>
</reference>
<keyword evidence="4" id="KW-0175">Coiled coil</keyword>
<feature type="domain" description="Multidrug resistance protein MdtA-like barrel-sandwich hybrid" evidence="6">
    <location>
        <begin position="65"/>
        <end position="209"/>
    </location>
</feature>
<keyword evidence="3" id="KW-0813">Transport</keyword>
<evidence type="ECO:0000256" key="2">
    <source>
        <dbReference type="ARBA" id="ARBA00009477"/>
    </source>
</evidence>
<sequence>MAKKSSRKGLLITILVLFLVLVSAGVWFSTMRKDGPILVSTEAVQQRTITQTVSAIGRLQPEIMVKVSSEASGEIFFLGVRDGDTVTKGQLLARIQPDIMETQLQQVRAGAESARLAITIAKAELDRAEADLKRVTELQKKNFVAREEFDRARAAFESAAGRYASAKADHERSIGALRQTQATASRTTIFSPINGVVTYLAVERGEKVVGTAQMQGTEMMRISDLNTMNAWVDVDENDVALISIGDTVRVKIDALRDKIYRGVVYEIGHSAKVSAQGTQEEVVNFQVRIRMIDKDGRMRPGMSCNVDIETETKHDVTAVPLQAVTIQQTDGAPAEAPEANDRVEDRNAAVKRKDEESKEKRPPSQVWIVKDSRVTPRLVETGISDQGFIEIKSGLKAGETIVVSPYQAVSKLLKPGSVIRSEDPAARRQRFQRMRQGQ</sequence>
<dbReference type="Pfam" id="PF25967">
    <property type="entry name" value="RND-MFP_C"/>
    <property type="match status" value="1"/>
</dbReference>
<dbReference type="Proteomes" id="UP000184233">
    <property type="component" value="Unassembled WGS sequence"/>
</dbReference>
<dbReference type="GO" id="GO:0015562">
    <property type="term" value="F:efflux transmembrane transporter activity"/>
    <property type="evidence" value="ECO:0007669"/>
    <property type="project" value="TreeGrafter"/>
</dbReference>
<dbReference type="InterPro" id="IPR058625">
    <property type="entry name" value="MdtA-like_BSH"/>
</dbReference>
<dbReference type="STRING" id="1895771.BGO89_05850"/>
<accession>A0A1M3L378</accession>
<dbReference type="NCBIfam" id="TIGR01730">
    <property type="entry name" value="RND_mfp"/>
    <property type="match status" value="1"/>
</dbReference>
<dbReference type="Gene3D" id="2.40.420.20">
    <property type="match status" value="1"/>
</dbReference>
<evidence type="ECO:0000259" key="8">
    <source>
        <dbReference type="Pfam" id="PF25990"/>
    </source>
</evidence>
<dbReference type="AlphaFoldDB" id="A0A1M3L378"/>
<dbReference type="Gene3D" id="1.10.287.470">
    <property type="entry name" value="Helix hairpin bin"/>
    <property type="match status" value="1"/>
</dbReference>
<gene>
    <name evidence="9" type="ORF">BGO89_05850</name>
</gene>
<dbReference type="EMBL" id="MKVH01000009">
    <property type="protein sequence ID" value="OJX59737.1"/>
    <property type="molecule type" value="Genomic_DNA"/>
</dbReference>
<feature type="domain" description="Multidrug resistance protein MdtA-like C-terminal permuted SH3" evidence="7">
    <location>
        <begin position="366"/>
        <end position="406"/>
    </location>
</feature>
<dbReference type="GO" id="GO:1990281">
    <property type="term" value="C:efflux pump complex"/>
    <property type="evidence" value="ECO:0007669"/>
    <property type="project" value="TreeGrafter"/>
</dbReference>
<organism evidence="9 10">
    <name type="scientific">Candidatus Kapaibacterium thiocyanatum</name>
    <dbReference type="NCBI Taxonomy" id="1895771"/>
    <lineage>
        <taxon>Bacteria</taxon>
        <taxon>Pseudomonadati</taxon>
        <taxon>Candidatus Kapaibacteriota</taxon>
        <taxon>Candidatus Kapaibacteriia</taxon>
        <taxon>Candidatus Kapaibacteriales</taxon>
        <taxon>Candidatus Kapaibacteriaceae</taxon>
        <taxon>Candidatus Kapaibacterium</taxon>
    </lineage>
</organism>
<feature type="compositionally biased region" description="Basic and acidic residues" evidence="5">
    <location>
        <begin position="339"/>
        <end position="362"/>
    </location>
</feature>
<evidence type="ECO:0000259" key="6">
    <source>
        <dbReference type="Pfam" id="PF25917"/>
    </source>
</evidence>
<evidence type="ECO:0000313" key="9">
    <source>
        <dbReference type="EMBL" id="OJX59737.1"/>
    </source>
</evidence>
<dbReference type="Pfam" id="PF25917">
    <property type="entry name" value="BSH_RND"/>
    <property type="match status" value="1"/>
</dbReference>
<dbReference type="InterPro" id="IPR006143">
    <property type="entry name" value="RND_pump_MFP"/>
</dbReference>
<dbReference type="PANTHER" id="PTHR30469">
    <property type="entry name" value="MULTIDRUG RESISTANCE PROTEIN MDTA"/>
    <property type="match status" value="1"/>
</dbReference>